<feature type="compositionally biased region" description="Basic and acidic residues" evidence="1">
    <location>
        <begin position="564"/>
        <end position="575"/>
    </location>
</feature>
<organism evidence="2 3">
    <name type="scientific">Trichodelitschia bisporula</name>
    <dbReference type="NCBI Taxonomy" id="703511"/>
    <lineage>
        <taxon>Eukaryota</taxon>
        <taxon>Fungi</taxon>
        <taxon>Dikarya</taxon>
        <taxon>Ascomycota</taxon>
        <taxon>Pezizomycotina</taxon>
        <taxon>Dothideomycetes</taxon>
        <taxon>Dothideomycetes incertae sedis</taxon>
        <taxon>Phaeotrichales</taxon>
        <taxon>Phaeotrichaceae</taxon>
        <taxon>Trichodelitschia</taxon>
    </lineage>
</organism>
<feature type="non-terminal residue" evidence="2">
    <location>
        <position position="797"/>
    </location>
</feature>
<protein>
    <recommendedName>
        <fullName evidence="4">Major facilitator superfamily transporter</fullName>
    </recommendedName>
</protein>
<feature type="region of interest" description="Disordered" evidence="1">
    <location>
        <begin position="564"/>
        <end position="606"/>
    </location>
</feature>
<evidence type="ECO:0000313" key="3">
    <source>
        <dbReference type="Proteomes" id="UP000799640"/>
    </source>
</evidence>
<dbReference type="Proteomes" id="UP000799640">
    <property type="component" value="Unassembled WGS sequence"/>
</dbReference>
<keyword evidence="3" id="KW-1185">Reference proteome</keyword>
<sequence length="797" mass="89975">MSPSTHLSSFPSAKRKRHNNDSDYDLEKSSPSPQSAYSSRASSASHAPMLRSPSPSPSPSRGARAHAYAPPPRRPWCQCSPRAGGRIFSLALISTVVLFMLALTRQHYASIRSVETGEMKPPPPPHVWEAFPFLQRYHGGVRALVPREKNVPEYPAREDTKEEVGEEEKEPVKRTIPMDDVPFDPYPGDGPEPCFVDAEKRVRVPAVRAFPGVPKGMPDHIFGSYDIFGLRNDVCFERYGRLGPYGLGYSKKKGGSGSGMDGDREGADKVWEGADYVDYRKVHWADAQRRCEDANRHRLRPSRKGPNHFYQTMAVGGPEDEPPIFKSAEGRGNVTGMGEDGRQTFRASDRAETLLPRTAVVIRTWHDYDYDAEDLFFLRSLVHELALQTGGAYTVHFLIHVKDDNLQIWAEDEVYQRVLNASLPAEFRGMGTLWSERQMSLIYGGLHESHYRDLPVHGAYRSTWQPVTYFARQHPEYDFFWQFEMDMRYTGHWFHLLDRVGSWAKAQPRKGLWERNARFYVPAEHGTWEDFSHMVRVQTEHGTASKGNIYAALAHNPDVPAGVKEEMASAGKPEKPVWGPEPPVNDELDSKDDVRPPGSEKADKGTWGVGEEADLVVFNPLFDPAGTGWLLAEDVTGYNTSQGLPPRRAAINTFGRYSRKLLMRMHGDTVFGRKSMFSEMWPASCALHHGFKAVYAPHPVYIDRVWPTGYLARVFNGGRNGASGGARSSVFTEERQHHFLGTSWYYHAGFAPNVWKRWMGYRVDADGGERYEVEGEGRMCLPAMLVHPVKQVDLVFE</sequence>
<dbReference type="OrthoDB" id="3353407at2759"/>
<name>A0A6G1HSM5_9PEZI</name>
<feature type="compositionally biased region" description="Polar residues" evidence="1">
    <location>
        <begin position="1"/>
        <end position="11"/>
    </location>
</feature>
<feature type="region of interest" description="Disordered" evidence="1">
    <location>
        <begin position="154"/>
        <end position="182"/>
    </location>
</feature>
<feature type="region of interest" description="Disordered" evidence="1">
    <location>
        <begin position="1"/>
        <end position="75"/>
    </location>
</feature>
<dbReference type="EMBL" id="ML996698">
    <property type="protein sequence ID" value="KAF2399002.1"/>
    <property type="molecule type" value="Genomic_DNA"/>
</dbReference>
<dbReference type="InterPro" id="IPR021822">
    <property type="entry name" value="DUF3405"/>
</dbReference>
<dbReference type="PANTHER" id="PTHR36205">
    <property type="entry name" value="CHROMOSOME 19, WHOLE GENOME SHOTGUN SEQUENCE"/>
    <property type="match status" value="1"/>
</dbReference>
<feature type="compositionally biased region" description="Basic and acidic residues" evidence="1">
    <location>
        <begin position="19"/>
        <end position="28"/>
    </location>
</feature>
<dbReference type="AlphaFoldDB" id="A0A6G1HSM5"/>
<evidence type="ECO:0000256" key="1">
    <source>
        <dbReference type="SAM" id="MobiDB-lite"/>
    </source>
</evidence>
<proteinExistence type="predicted"/>
<gene>
    <name evidence="2" type="ORF">EJ06DRAFT_495658</name>
</gene>
<feature type="compositionally biased region" description="Basic and acidic residues" evidence="1">
    <location>
        <begin position="591"/>
        <end position="604"/>
    </location>
</feature>
<dbReference type="Pfam" id="PF11885">
    <property type="entry name" value="DUF3405"/>
    <property type="match status" value="1"/>
</dbReference>
<accession>A0A6G1HSM5</accession>
<evidence type="ECO:0000313" key="2">
    <source>
        <dbReference type="EMBL" id="KAF2399002.1"/>
    </source>
</evidence>
<dbReference type="PANTHER" id="PTHR36205:SF1">
    <property type="entry name" value="MAJOR FACILITATOR SUPERFAMILY TRANSPORTER"/>
    <property type="match status" value="1"/>
</dbReference>
<feature type="compositionally biased region" description="Low complexity" evidence="1">
    <location>
        <begin position="29"/>
        <end position="48"/>
    </location>
</feature>
<reference evidence="2" key="1">
    <citation type="journal article" date="2020" name="Stud. Mycol.">
        <title>101 Dothideomycetes genomes: a test case for predicting lifestyles and emergence of pathogens.</title>
        <authorList>
            <person name="Haridas S."/>
            <person name="Albert R."/>
            <person name="Binder M."/>
            <person name="Bloem J."/>
            <person name="Labutti K."/>
            <person name="Salamov A."/>
            <person name="Andreopoulos B."/>
            <person name="Baker S."/>
            <person name="Barry K."/>
            <person name="Bills G."/>
            <person name="Bluhm B."/>
            <person name="Cannon C."/>
            <person name="Castanera R."/>
            <person name="Culley D."/>
            <person name="Daum C."/>
            <person name="Ezra D."/>
            <person name="Gonzalez J."/>
            <person name="Henrissat B."/>
            <person name="Kuo A."/>
            <person name="Liang C."/>
            <person name="Lipzen A."/>
            <person name="Lutzoni F."/>
            <person name="Magnuson J."/>
            <person name="Mondo S."/>
            <person name="Nolan M."/>
            <person name="Ohm R."/>
            <person name="Pangilinan J."/>
            <person name="Park H.-J."/>
            <person name="Ramirez L."/>
            <person name="Alfaro M."/>
            <person name="Sun H."/>
            <person name="Tritt A."/>
            <person name="Yoshinaga Y."/>
            <person name="Zwiers L.-H."/>
            <person name="Turgeon B."/>
            <person name="Goodwin S."/>
            <person name="Spatafora J."/>
            <person name="Crous P."/>
            <person name="Grigoriev I."/>
        </authorList>
    </citation>
    <scope>NUCLEOTIDE SEQUENCE</scope>
    <source>
        <strain evidence="2">CBS 262.69</strain>
    </source>
</reference>
<feature type="compositionally biased region" description="Low complexity" evidence="1">
    <location>
        <begin position="59"/>
        <end position="68"/>
    </location>
</feature>
<evidence type="ECO:0008006" key="4">
    <source>
        <dbReference type="Google" id="ProtNLM"/>
    </source>
</evidence>
<feature type="compositionally biased region" description="Basic and acidic residues" evidence="1">
    <location>
        <begin position="154"/>
        <end position="163"/>
    </location>
</feature>